<dbReference type="Gene3D" id="3.40.50.720">
    <property type="entry name" value="NAD(P)-binding Rossmann-like Domain"/>
    <property type="match status" value="1"/>
</dbReference>
<sequence length="322" mass="37213">MYDITNYDIIKDDVNDVFQVRTKANVFLISFDDPEKQELFAVFCDLVKGNKVSYQKIYRELTSRYAEDKVLDVLSELKEYELLPQEINQLAFDETGITEEATAYLARFKKSILFIGGDKLGVPFVEKAKREGYTSVSHLNRKNCDFEAIEAGMAAADFIIVDGYEYNPSLLKLINELAIRLDKPWLLVGGIEGTELNVGPMFYAKETGCYECLHRRRLSQDEGLAFNQVYHQHLEDKELTGQPDQFIDNGILIDLTLNYVFIEMSKYLAEWSVPETWKAMLLIDLFSYKMRKHHLLKVPYCESCNPQVRHNLAPWLEAVTLK</sequence>
<dbReference type="InterPro" id="IPR035985">
    <property type="entry name" value="Ubiquitin-activating_enz"/>
</dbReference>
<comment type="caution">
    <text evidence="1">The sequence shown here is derived from an EMBL/GenBank/DDBJ whole genome shotgun (WGS) entry which is preliminary data.</text>
</comment>
<name>A0A5C7FCB2_9BACT</name>
<dbReference type="Proteomes" id="UP000321907">
    <property type="component" value="Unassembled WGS sequence"/>
</dbReference>
<accession>A0A5C7FCB2</accession>
<dbReference type="EMBL" id="VOXD01000036">
    <property type="protein sequence ID" value="TXF87110.1"/>
    <property type="molecule type" value="Genomic_DNA"/>
</dbReference>
<dbReference type="GO" id="GO:0008641">
    <property type="term" value="F:ubiquitin-like modifier activating enzyme activity"/>
    <property type="evidence" value="ECO:0007669"/>
    <property type="project" value="InterPro"/>
</dbReference>
<dbReference type="InterPro" id="IPR022291">
    <property type="entry name" value="Bacteriocin_synth_cyclodeHase"/>
</dbReference>
<dbReference type="SUPFAM" id="SSF69572">
    <property type="entry name" value="Activating enzymes of the ubiquitin-like proteins"/>
    <property type="match status" value="1"/>
</dbReference>
<dbReference type="AlphaFoldDB" id="A0A5C7FCB2"/>
<protein>
    <submittedName>
        <fullName evidence="1">TOMM leader peptide-binding protein</fullName>
    </submittedName>
</protein>
<organism evidence="1 2">
    <name type="scientific">Neolewinella aurantiaca</name>
    <dbReference type="NCBI Taxonomy" id="2602767"/>
    <lineage>
        <taxon>Bacteria</taxon>
        <taxon>Pseudomonadati</taxon>
        <taxon>Bacteroidota</taxon>
        <taxon>Saprospiria</taxon>
        <taxon>Saprospirales</taxon>
        <taxon>Lewinellaceae</taxon>
        <taxon>Neolewinella</taxon>
    </lineage>
</organism>
<dbReference type="OrthoDB" id="1074280at2"/>
<reference evidence="1 2" key="1">
    <citation type="submission" date="2019-08" db="EMBL/GenBank/DDBJ databases">
        <title>Lewinella sp. strain SSH13 Genome sequencing and assembly.</title>
        <authorList>
            <person name="Kim I."/>
        </authorList>
    </citation>
    <scope>NUCLEOTIDE SEQUENCE [LARGE SCALE GENOMIC DNA]</scope>
    <source>
        <strain evidence="1 2">SSH13</strain>
    </source>
</reference>
<proteinExistence type="predicted"/>
<evidence type="ECO:0000313" key="2">
    <source>
        <dbReference type="Proteomes" id="UP000321907"/>
    </source>
</evidence>
<dbReference type="RefSeq" id="WP_147932282.1">
    <property type="nucleotide sequence ID" value="NZ_VOXD01000036.1"/>
</dbReference>
<dbReference type="NCBIfam" id="TIGR03882">
    <property type="entry name" value="cyclo_dehyd_2"/>
    <property type="match status" value="1"/>
</dbReference>
<keyword evidence="2" id="KW-1185">Reference proteome</keyword>
<gene>
    <name evidence="1" type="ORF">FUA23_18635</name>
</gene>
<evidence type="ECO:0000313" key="1">
    <source>
        <dbReference type="EMBL" id="TXF87110.1"/>
    </source>
</evidence>